<proteinExistence type="predicted"/>
<feature type="region of interest" description="Disordered" evidence="1">
    <location>
        <begin position="29"/>
        <end position="66"/>
    </location>
</feature>
<protein>
    <submittedName>
        <fullName evidence="2">Uncharacterized protein</fullName>
    </submittedName>
</protein>
<keyword evidence="3" id="KW-1185">Reference proteome</keyword>
<name>A0A1W2G024_KIBAR</name>
<dbReference type="AlphaFoldDB" id="A0A1W2G024"/>
<evidence type="ECO:0000313" key="2">
    <source>
        <dbReference type="EMBL" id="SMD27557.1"/>
    </source>
</evidence>
<accession>A0A1W2G024</accession>
<gene>
    <name evidence="2" type="ORF">SAMN05661093_11165</name>
</gene>
<dbReference type="EMBL" id="FWXV01000029">
    <property type="protein sequence ID" value="SMD27557.1"/>
    <property type="molecule type" value="Genomic_DNA"/>
</dbReference>
<evidence type="ECO:0000313" key="3">
    <source>
        <dbReference type="Proteomes" id="UP000192674"/>
    </source>
</evidence>
<organism evidence="2 3">
    <name type="scientific">Kibdelosporangium aridum</name>
    <dbReference type="NCBI Taxonomy" id="2030"/>
    <lineage>
        <taxon>Bacteria</taxon>
        <taxon>Bacillati</taxon>
        <taxon>Actinomycetota</taxon>
        <taxon>Actinomycetes</taxon>
        <taxon>Pseudonocardiales</taxon>
        <taxon>Pseudonocardiaceae</taxon>
        <taxon>Kibdelosporangium</taxon>
    </lineage>
</organism>
<reference evidence="2 3" key="1">
    <citation type="submission" date="2017-04" db="EMBL/GenBank/DDBJ databases">
        <authorList>
            <person name="Afonso C.L."/>
            <person name="Miller P.J."/>
            <person name="Scott M.A."/>
            <person name="Spackman E."/>
            <person name="Goraichik I."/>
            <person name="Dimitrov K.M."/>
            <person name="Suarez D.L."/>
            <person name="Swayne D.E."/>
        </authorList>
    </citation>
    <scope>NUCLEOTIDE SEQUENCE [LARGE SCALE GENOMIC DNA]</scope>
    <source>
        <strain evidence="2 3">DSM 43828</strain>
    </source>
</reference>
<feature type="compositionally biased region" description="Pro residues" evidence="1">
    <location>
        <begin position="55"/>
        <end position="66"/>
    </location>
</feature>
<sequence length="66" mass="7224">MAFVVQTGFAVEAEKAMLCADRTWHEIENRRLEGGANKPNRSQKSIAHGEAAPRDPSPPIAAKPRL</sequence>
<evidence type="ECO:0000256" key="1">
    <source>
        <dbReference type="SAM" id="MobiDB-lite"/>
    </source>
</evidence>
<dbReference type="Proteomes" id="UP000192674">
    <property type="component" value="Unassembled WGS sequence"/>
</dbReference>